<keyword evidence="7" id="KW-0067">ATP-binding</keyword>
<dbReference type="InterPro" id="IPR005467">
    <property type="entry name" value="His_kinase_dom"/>
</dbReference>
<dbReference type="InterPro" id="IPR011006">
    <property type="entry name" value="CheY-like_superfamily"/>
</dbReference>
<dbReference type="FunFam" id="1.10.287.130:FF:000002">
    <property type="entry name" value="Two-component osmosensing histidine kinase"/>
    <property type="match status" value="1"/>
</dbReference>
<dbReference type="InterPro" id="IPR003594">
    <property type="entry name" value="HATPase_dom"/>
</dbReference>
<evidence type="ECO:0000256" key="1">
    <source>
        <dbReference type="ARBA" id="ARBA00000085"/>
    </source>
</evidence>
<evidence type="ECO:0000256" key="3">
    <source>
        <dbReference type="ARBA" id="ARBA00022553"/>
    </source>
</evidence>
<dbReference type="InterPro" id="IPR035965">
    <property type="entry name" value="PAS-like_dom_sf"/>
</dbReference>
<feature type="modified residue" description="4-aspartylphosphate" evidence="11">
    <location>
        <position position="446"/>
    </location>
</feature>
<evidence type="ECO:0000256" key="4">
    <source>
        <dbReference type="ARBA" id="ARBA00022679"/>
    </source>
</evidence>
<dbReference type="InterPro" id="IPR036890">
    <property type="entry name" value="HATPase_C_sf"/>
</dbReference>
<evidence type="ECO:0000256" key="7">
    <source>
        <dbReference type="ARBA" id="ARBA00022840"/>
    </source>
</evidence>
<gene>
    <name evidence="14" type="ORF">H261_13783</name>
</gene>
<dbReference type="Proteomes" id="UP000011744">
    <property type="component" value="Unassembled WGS sequence"/>
</dbReference>
<keyword evidence="4" id="KW-0808">Transferase</keyword>
<evidence type="ECO:0000256" key="9">
    <source>
        <dbReference type="ARBA" id="ARBA00064003"/>
    </source>
</evidence>
<dbReference type="InterPro" id="IPR000014">
    <property type="entry name" value="PAS"/>
</dbReference>
<organism evidence="14 15">
    <name type="scientific">Paramagnetospirillum caucaseum</name>
    <dbReference type="NCBI Taxonomy" id="1244869"/>
    <lineage>
        <taxon>Bacteria</taxon>
        <taxon>Pseudomonadati</taxon>
        <taxon>Pseudomonadota</taxon>
        <taxon>Alphaproteobacteria</taxon>
        <taxon>Rhodospirillales</taxon>
        <taxon>Magnetospirillaceae</taxon>
        <taxon>Paramagnetospirillum</taxon>
    </lineage>
</organism>
<dbReference type="SUPFAM" id="SSF52172">
    <property type="entry name" value="CheY-like"/>
    <property type="match status" value="1"/>
</dbReference>
<dbReference type="InterPro" id="IPR004358">
    <property type="entry name" value="Sig_transdc_His_kin-like_C"/>
</dbReference>
<dbReference type="Gene3D" id="1.10.287.130">
    <property type="match status" value="1"/>
</dbReference>
<protein>
    <recommendedName>
        <fullName evidence="10">Sensory/regulatory protein RpfC</fullName>
        <ecNumber evidence="2">2.7.13.3</ecNumber>
    </recommendedName>
</protein>
<dbReference type="PROSITE" id="PS50109">
    <property type="entry name" value="HIS_KIN"/>
    <property type="match status" value="1"/>
</dbReference>
<dbReference type="EC" id="2.7.13.3" evidence="2"/>
<dbReference type="CDD" id="cd16922">
    <property type="entry name" value="HATPase_EvgS-ArcB-TorS-like"/>
    <property type="match status" value="1"/>
</dbReference>
<feature type="domain" description="Histidine kinase" evidence="12">
    <location>
        <begin position="155"/>
        <end position="376"/>
    </location>
</feature>
<evidence type="ECO:0000256" key="11">
    <source>
        <dbReference type="PROSITE-ProRule" id="PRU00169"/>
    </source>
</evidence>
<dbReference type="STRING" id="1244869.H261_13783"/>
<reference evidence="14 15" key="1">
    <citation type="journal article" date="2014" name="Genome Announc.">
        <title>Draft Genome Sequence of Magnetospirillum sp. Strain SO-1, a Freshwater Magnetotactic Bacterium Isolated from the Ol'khovka River, Russia.</title>
        <authorList>
            <person name="Grouzdev D.S."/>
            <person name="Dziuba M.V."/>
            <person name="Sukhacheva M.S."/>
            <person name="Mardanov A.V."/>
            <person name="Beletskiy A.V."/>
            <person name="Kuznetsov B.B."/>
            <person name="Skryabin K.G."/>
        </authorList>
    </citation>
    <scope>NUCLEOTIDE SEQUENCE [LARGE SCALE GENOMIC DNA]</scope>
    <source>
        <strain evidence="14 15">SO-1</strain>
    </source>
</reference>
<evidence type="ECO:0000256" key="8">
    <source>
        <dbReference type="ARBA" id="ARBA00023012"/>
    </source>
</evidence>
<dbReference type="GO" id="GO:0000155">
    <property type="term" value="F:phosphorelay sensor kinase activity"/>
    <property type="evidence" value="ECO:0007669"/>
    <property type="project" value="InterPro"/>
</dbReference>
<dbReference type="Pfam" id="PF02518">
    <property type="entry name" value="HATPase_c"/>
    <property type="match status" value="1"/>
</dbReference>
<comment type="catalytic activity">
    <reaction evidence="1">
        <text>ATP + protein L-histidine = ADP + protein N-phospho-L-histidine.</text>
        <dbReference type="EC" id="2.7.13.3"/>
    </reaction>
</comment>
<evidence type="ECO:0000313" key="14">
    <source>
        <dbReference type="EMBL" id="EME69366.1"/>
    </source>
</evidence>
<dbReference type="Gene3D" id="3.30.565.10">
    <property type="entry name" value="Histidine kinase-like ATPase, C-terminal domain"/>
    <property type="match status" value="1"/>
</dbReference>
<dbReference type="eggNOG" id="COG0642">
    <property type="taxonomic scope" value="Bacteria"/>
</dbReference>
<dbReference type="OrthoDB" id="9813151at2"/>
<name>M2Y8I7_9PROT</name>
<dbReference type="Pfam" id="PF12860">
    <property type="entry name" value="PAS_7"/>
    <property type="match status" value="1"/>
</dbReference>
<dbReference type="CDD" id="cd00130">
    <property type="entry name" value="PAS"/>
    <property type="match status" value="1"/>
</dbReference>
<dbReference type="EMBL" id="AONQ01000036">
    <property type="protein sequence ID" value="EME69366.1"/>
    <property type="molecule type" value="Genomic_DNA"/>
</dbReference>
<evidence type="ECO:0000256" key="10">
    <source>
        <dbReference type="ARBA" id="ARBA00068150"/>
    </source>
</evidence>
<dbReference type="CDD" id="cd00082">
    <property type="entry name" value="HisKA"/>
    <property type="match status" value="1"/>
</dbReference>
<dbReference type="Pfam" id="PF00072">
    <property type="entry name" value="Response_reg"/>
    <property type="match status" value="1"/>
</dbReference>
<sequence>MHHGAGSAEFKWRHLIEAVEEFGQGFTVFDRDLNLILCNNRFLEMLDFPPGLVHPGTVFADFMRYNALRGEYGPGDVEELVAERVKKARNFTAHCFERERPDGTVIEVRGTPLPGGGFVTTYTEITDRKRAERMLIHAKDKAEEMARVKANFLATMSHEIRTPMNGVLGMLHLLTGSPLTPEQRDHLETAQSSARALLAIINDILDFSKLEAGQMKLEATRFDLHRLVDEMLALMKGAAADKGLTLQARLGDGVPHHIAGDPTRLRQVLTNLMGNAVKFTEKGGVVVSVKAEPDGPAPARLRFEVADTGIGIEPAAAPALFAEFVQADSSITRRFGGTGLGLSICKRLVEMMGGEIGFDSVPGEGTTFHFTLPLVAAAEDRDTGAMVNETGDLPSLSVLLAEDNPVNQKLTTTLLRRWGQRVTLAHNGAEAIAAVAREPFDLVLMDVHMPGMDGLEATRRIRAMAGPLAAIPIIAMTADVLDGDAALCLAAGMDDYVAKPVEPARLLAAIKQAIRR</sequence>
<dbReference type="CDD" id="cd17546">
    <property type="entry name" value="REC_hyHK_CKI1_RcsC-like"/>
    <property type="match status" value="1"/>
</dbReference>
<dbReference type="SMART" id="SM00387">
    <property type="entry name" value="HATPase_c"/>
    <property type="match status" value="1"/>
</dbReference>
<proteinExistence type="predicted"/>
<dbReference type="Pfam" id="PF00512">
    <property type="entry name" value="HisKA"/>
    <property type="match status" value="1"/>
</dbReference>
<feature type="domain" description="Response regulatory" evidence="13">
    <location>
        <begin position="397"/>
        <end position="514"/>
    </location>
</feature>
<evidence type="ECO:0000259" key="12">
    <source>
        <dbReference type="PROSITE" id="PS50109"/>
    </source>
</evidence>
<dbReference type="PROSITE" id="PS50110">
    <property type="entry name" value="RESPONSE_REGULATORY"/>
    <property type="match status" value="1"/>
</dbReference>
<keyword evidence="8" id="KW-0902">Two-component regulatory system</keyword>
<dbReference type="Gene3D" id="3.30.450.20">
    <property type="entry name" value="PAS domain"/>
    <property type="match status" value="1"/>
</dbReference>
<dbReference type="FunFam" id="3.30.565.10:FF:000010">
    <property type="entry name" value="Sensor histidine kinase RcsC"/>
    <property type="match status" value="1"/>
</dbReference>
<comment type="subunit">
    <text evidence="9">At low DSF concentrations, interacts with RpfF.</text>
</comment>
<keyword evidence="3 11" id="KW-0597">Phosphoprotein</keyword>
<keyword evidence="5" id="KW-0547">Nucleotide-binding</keyword>
<dbReference type="PANTHER" id="PTHR45339">
    <property type="entry name" value="HYBRID SIGNAL TRANSDUCTION HISTIDINE KINASE J"/>
    <property type="match status" value="1"/>
</dbReference>
<keyword evidence="15" id="KW-1185">Reference proteome</keyword>
<dbReference type="InterPro" id="IPR003661">
    <property type="entry name" value="HisK_dim/P_dom"/>
</dbReference>
<evidence type="ECO:0000256" key="5">
    <source>
        <dbReference type="ARBA" id="ARBA00022741"/>
    </source>
</evidence>
<evidence type="ECO:0000256" key="2">
    <source>
        <dbReference type="ARBA" id="ARBA00012438"/>
    </source>
</evidence>
<dbReference type="InterPro" id="IPR001789">
    <property type="entry name" value="Sig_transdc_resp-reg_receiver"/>
</dbReference>
<comment type="caution">
    <text evidence="14">The sequence shown here is derived from an EMBL/GenBank/DDBJ whole genome shotgun (WGS) entry which is preliminary data.</text>
</comment>
<dbReference type="SMART" id="SM00388">
    <property type="entry name" value="HisKA"/>
    <property type="match status" value="1"/>
</dbReference>
<evidence type="ECO:0000313" key="15">
    <source>
        <dbReference type="Proteomes" id="UP000011744"/>
    </source>
</evidence>
<dbReference type="PANTHER" id="PTHR45339:SF6">
    <property type="entry name" value="SENSORY HISTIDINE PROTEIN KINASE"/>
    <property type="match status" value="1"/>
</dbReference>
<accession>M2Y8I7</accession>
<dbReference type="SUPFAM" id="SSF47384">
    <property type="entry name" value="Homodimeric domain of signal transducing histidine kinase"/>
    <property type="match status" value="1"/>
</dbReference>
<dbReference type="SUPFAM" id="SSF55874">
    <property type="entry name" value="ATPase domain of HSP90 chaperone/DNA topoisomerase II/histidine kinase"/>
    <property type="match status" value="1"/>
</dbReference>
<dbReference type="SUPFAM" id="SSF55785">
    <property type="entry name" value="PYP-like sensor domain (PAS domain)"/>
    <property type="match status" value="1"/>
</dbReference>
<evidence type="ECO:0000259" key="13">
    <source>
        <dbReference type="PROSITE" id="PS50110"/>
    </source>
</evidence>
<keyword evidence="6 14" id="KW-0418">Kinase</keyword>
<dbReference type="PRINTS" id="PR00344">
    <property type="entry name" value="BCTRLSENSOR"/>
</dbReference>
<dbReference type="PATRIC" id="fig|1244869.3.peg.2779"/>
<dbReference type="AlphaFoldDB" id="M2Y8I7"/>
<evidence type="ECO:0000256" key="6">
    <source>
        <dbReference type="ARBA" id="ARBA00022777"/>
    </source>
</evidence>
<dbReference type="SMART" id="SM00448">
    <property type="entry name" value="REC"/>
    <property type="match status" value="1"/>
</dbReference>
<dbReference type="InterPro" id="IPR036097">
    <property type="entry name" value="HisK_dim/P_sf"/>
</dbReference>
<dbReference type="GO" id="GO:0005524">
    <property type="term" value="F:ATP binding"/>
    <property type="evidence" value="ECO:0007669"/>
    <property type="project" value="UniProtKB-KW"/>
</dbReference>
<dbReference type="Gene3D" id="3.40.50.2300">
    <property type="match status" value="1"/>
</dbReference>